<feature type="region of interest" description="Disordered" evidence="2">
    <location>
        <begin position="530"/>
        <end position="630"/>
    </location>
</feature>
<feature type="compositionally biased region" description="Acidic residues" evidence="2">
    <location>
        <begin position="603"/>
        <end position="615"/>
    </location>
</feature>
<dbReference type="InterPro" id="IPR046520">
    <property type="entry name" value="DUF6697"/>
</dbReference>
<dbReference type="EMBL" id="NHYE01005253">
    <property type="protein sequence ID" value="PPQ75507.1"/>
    <property type="molecule type" value="Genomic_DNA"/>
</dbReference>
<keyword evidence="5" id="KW-1185">Reference proteome</keyword>
<comment type="caution">
    <text evidence="4">The sequence shown here is derived from an EMBL/GenBank/DDBJ whole genome shotgun (WGS) entry which is preliminary data.</text>
</comment>
<feature type="compositionally biased region" description="Polar residues" evidence="2">
    <location>
        <begin position="186"/>
        <end position="198"/>
    </location>
</feature>
<dbReference type="AlphaFoldDB" id="A0A409WAG3"/>
<feature type="coiled-coil region" evidence="1">
    <location>
        <begin position="34"/>
        <end position="75"/>
    </location>
</feature>
<reference evidence="4 5" key="1">
    <citation type="journal article" date="2018" name="Evol. Lett.">
        <title>Horizontal gene cluster transfer increased hallucinogenic mushroom diversity.</title>
        <authorList>
            <person name="Reynolds H.T."/>
            <person name="Vijayakumar V."/>
            <person name="Gluck-Thaler E."/>
            <person name="Korotkin H.B."/>
            <person name="Matheny P.B."/>
            <person name="Slot J.C."/>
        </authorList>
    </citation>
    <scope>NUCLEOTIDE SEQUENCE [LARGE SCALE GENOMIC DNA]</scope>
    <source>
        <strain evidence="4 5">SRW20</strain>
    </source>
</reference>
<dbReference type="Proteomes" id="UP000284706">
    <property type="component" value="Unassembled WGS sequence"/>
</dbReference>
<feature type="compositionally biased region" description="Acidic residues" evidence="2">
    <location>
        <begin position="549"/>
        <end position="564"/>
    </location>
</feature>
<sequence length="630" mass="70265">MPTGALRALKNTSNSSKSTDPDAEIPFLNTQTAELSLKQRLSALERENDDLRRENADLRRENDELKYNLKDTEALLGQHVVAEKRRAQQGFTAAPLISNLQETRCKRGRSPSLEILDAPGPSRKQLKKSERNSVATLQVIHSEVGSTKAEITSPLKAVKLSPSQKKYAKVEPSPVKEPKRGRASDKQNSGDGTSSKFVHTTEALPIDNDAQIDVDEDEVDPNDFDDTSVSSSRFNSAGPSMQSVASPKGKKLEHKEEKVKNVFNLPTSTIKEYIGTSKRLTINPPPLDLEVPRTFLRLAYGGSDQHFLQFIPKEKNPSGPHRRRIVFPMLDMNPAMPSEPGEPGLVFASRHEILSNPPWSLFCKHSKSAPAVWRYLGDYENTLCGTMTAEEFKAQTPTTKLEWAKLIMKMKAFDVYVGMRARIALRKFKLLPAKNDQDEQKMVNAEIEAIKKGKGRNVTESEIITAFSKGEEGIDIIRMTCVKYDHVFAQDMKDKYVNYDDLKLANKRKNETQDKGKTLKSRVQLLSERRQRGTRVLAARSEVGTPDESVVEDEDQEGSADSDGDYSIPRSHHAASTSISVPASRARPRRAAARSLSFAYLNGDDDDDDDGDNESFEPAFDGDLTDIEDD</sequence>
<organism evidence="4 5">
    <name type="scientific">Gymnopilus dilepis</name>
    <dbReference type="NCBI Taxonomy" id="231916"/>
    <lineage>
        <taxon>Eukaryota</taxon>
        <taxon>Fungi</taxon>
        <taxon>Dikarya</taxon>
        <taxon>Basidiomycota</taxon>
        <taxon>Agaricomycotina</taxon>
        <taxon>Agaricomycetes</taxon>
        <taxon>Agaricomycetidae</taxon>
        <taxon>Agaricales</taxon>
        <taxon>Agaricineae</taxon>
        <taxon>Hymenogastraceae</taxon>
        <taxon>Gymnopilus</taxon>
    </lineage>
</organism>
<evidence type="ECO:0000256" key="1">
    <source>
        <dbReference type="SAM" id="Coils"/>
    </source>
</evidence>
<dbReference type="InParanoid" id="A0A409WAG3"/>
<feature type="compositionally biased region" description="Basic and acidic residues" evidence="2">
    <location>
        <begin position="174"/>
        <end position="185"/>
    </location>
</feature>
<feature type="domain" description="DUF6697" evidence="3">
    <location>
        <begin position="291"/>
        <end position="494"/>
    </location>
</feature>
<gene>
    <name evidence="4" type="ORF">CVT26_015839</name>
</gene>
<feature type="region of interest" description="Disordered" evidence="2">
    <location>
        <begin position="1"/>
        <end position="25"/>
    </location>
</feature>
<accession>A0A409WAG3</accession>
<dbReference type="OrthoDB" id="3265858at2759"/>
<feature type="region of interest" description="Disordered" evidence="2">
    <location>
        <begin position="161"/>
        <end position="253"/>
    </location>
</feature>
<feature type="compositionally biased region" description="Polar residues" evidence="2">
    <location>
        <begin position="227"/>
        <end position="245"/>
    </location>
</feature>
<protein>
    <recommendedName>
        <fullName evidence="3">DUF6697 domain-containing protein</fullName>
    </recommendedName>
</protein>
<proteinExistence type="predicted"/>
<feature type="region of interest" description="Disordered" evidence="2">
    <location>
        <begin position="108"/>
        <end position="132"/>
    </location>
</feature>
<evidence type="ECO:0000259" key="3">
    <source>
        <dbReference type="Pfam" id="PF20411"/>
    </source>
</evidence>
<dbReference type="Pfam" id="PF20411">
    <property type="entry name" value="DUF6697"/>
    <property type="match status" value="1"/>
</dbReference>
<dbReference type="CDD" id="cd14686">
    <property type="entry name" value="bZIP"/>
    <property type="match status" value="1"/>
</dbReference>
<evidence type="ECO:0000256" key="2">
    <source>
        <dbReference type="SAM" id="MobiDB-lite"/>
    </source>
</evidence>
<keyword evidence="1" id="KW-0175">Coiled coil</keyword>
<name>A0A409WAG3_9AGAR</name>
<dbReference type="STRING" id="231916.A0A409WAG3"/>
<feature type="compositionally biased region" description="Acidic residues" evidence="2">
    <location>
        <begin position="210"/>
        <end position="226"/>
    </location>
</feature>
<evidence type="ECO:0000313" key="5">
    <source>
        <dbReference type="Proteomes" id="UP000284706"/>
    </source>
</evidence>
<evidence type="ECO:0000313" key="4">
    <source>
        <dbReference type="EMBL" id="PPQ75507.1"/>
    </source>
</evidence>